<organism evidence="2 3">
    <name type="scientific">Tritrichomonas musculus</name>
    <dbReference type="NCBI Taxonomy" id="1915356"/>
    <lineage>
        <taxon>Eukaryota</taxon>
        <taxon>Metamonada</taxon>
        <taxon>Parabasalia</taxon>
        <taxon>Tritrichomonadida</taxon>
        <taxon>Tritrichomonadidae</taxon>
        <taxon>Tritrichomonas</taxon>
    </lineage>
</organism>
<name>A0ABR2KED1_9EUKA</name>
<evidence type="ECO:0000313" key="2">
    <source>
        <dbReference type="EMBL" id="KAK8888797.1"/>
    </source>
</evidence>
<dbReference type="Gene3D" id="3.40.50.300">
    <property type="entry name" value="P-loop containing nucleotide triphosphate hydrolases"/>
    <property type="match status" value="1"/>
</dbReference>
<dbReference type="EMBL" id="JAPFFF010000005">
    <property type="protein sequence ID" value="KAK8888797.1"/>
    <property type="molecule type" value="Genomic_DNA"/>
</dbReference>
<sequence length="558" mass="62533">MSDLVNKVKNSEANVQKQLNKIGNPSNMHTILFVGPTGSGKTTLFYSLISGALRVSGPRNSLRLDAEVSIDGFEIGHNGESKTEIPTLYRNPSKNIVFCDCPGFFDTSGGVQDVPNAFAIDQVLSHTKYAKILFVVSEADIDSSKAQFFEKSSIFVEELIPNYESKENSVCLVITKADDYESDPIDFLPDLCPRSPSLLKFFRNHPNLIFQFSAPPLQVVRYDTYQDKQRLISFIYDAPTPEISSFGIALSDESKLTILQQAASMGSISTLLNQFKNYFVSDLSGSRNELLTWRDRIGKLMDLRIEDPKEFRYKVESNIPSKSEYNQIYSKMEELSPWRHFILQVTKYQLLSERNNPSIRGLCTNISLELNELLRPYKIIVNNAISTQRELDRDYENDKEKYNLEWRNRCETWKTEWLKSGGWNIPHPPFGRGGHRPPPPPHGRFGRGPPPGPPPPHGRHGPHGHPGPHFDPNQNPPPPPSYWTGGPPGLPPCGACGQQTKGPGRDTSCPASPGHDCFPNFGPQNATFPPPPPSNGWPGRSPPKQKTVYIKNGKIETY</sequence>
<protein>
    <recommendedName>
        <fullName evidence="4">G domain-containing protein</fullName>
    </recommendedName>
</protein>
<dbReference type="Proteomes" id="UP001470230">
    <property type="component" value="Unassembled WGS sequence"/>
</dbReference>
<dbReference type="SUPFAM" id="SSF52540">
    <property type="entry name" value="P-loop containing nucleoside triphosphate hydrolases"/>
    <property type="match status" value="1"/>
</dbReference>
<evidence type="ECO:0000313" key="3">
    <source>
        <dbReference type="Proteomes" id="UP001470230"/>
    </source>
</evidence>
<evidence type="ECO:0008006" key="4">
    <source>
        <dbReference type="Google" id="ProtNLM"/>
    </source>
</evidence>
<reference evidence="2 3" key="1">
    <citation type="submission" date="2024-04" db="EMBL/GenBank/DDBJ databases">
        <title>Tritrichomonas musculus Genome.</title>
        <authorList>
            <person name="Alves-Ferreira E."/>
            <person name="Grigg M."/>
            <person name="Lorenzi H."/>
            <person name="Galac M."/>
        </authorList>
    </citation>
    <scope>NUCLEOTIDE SEQUENCE [LARGE SCALE GENOMIC DNA]</scope>
    <source>
        <strain evidence="2 3">EAF2021</strain>
    </source>
</reference>
<dbReference type="CDD" id="cd00882">
    <property type="entry name" value="Ras_like_GTPase"/>
    <property type="match status" value="1"/>
</dbReference>
<feature type="compositionally biased region" description="Pro residues" evidence="1">
    <location>
        <begin position="436"/>
        <end position="456"/>
    </location>
</feature>
<keyword evidence="3" id="KW-1185">Reference proteome</keyword>
<feature type="region of interest" description="Disordered" evidence="1">
    <location>
        <begin position="424"/>
        <end position="558"/>
    </location>
</feature>
<dbReference type="InterPro" id="IPR027417">
    <property type="entry name" value="P-loop_NTPase"/>
</dbReference>
<evidence type="ECO:0000256" key="1">
    <source>
        <dbReference type="SAM" id="MobiDB-lite"/>
    </source>
</evidence>
<proteinExistence type="predicted"/>
<gene>
    <name evidence="2" type="ORF">M9Y10_033536</name>
</gene>
<comment type="caution">
    <text evidence="2">The sequence shown here is derived from an EMBL/GenBank/DDBJ whole genome shotgun (WGS) entry which is preliminary data.</text>
</comment>
<accession>A0ABR2KED1</accession>